<dbReference type="EC" id="1.17.1.8" evidence="11 14"/>
<evidence type="ECO:0000256" key="3">
    <source>
        <dbReference type="ARBA" id="ARBA00022490"/>
    </source>
</evidence>
<dbReference type="Proteomes" id="UP000238220">
    <property type="component" value="Unassembled WGS sequence"/>
</dbReference>
<comment type="caution">
    <text evidence="17">The sequence shown here is derived from an EMBL/GenBank/DDBJ whole genome shotgun (WGS) entry which is preliminary data.</text>
</comment>
<evidence type="ECO:0000259" key="16">
    <source>
        <dbReference type="Pfam" id="PF05173"/>
    </source>
</evidence>
<comment type="similarity">
    <text evidence="2 14">Belongs to the DapB family.</text>
</comment>
<reference evidence="17 18" key="1">
    <citation type="submission" date="2018-02" db="EMBL/GenBank/DDBJ databases">
        <title>Genome sequencing of Solimonas sp. HR-BB.</title>
        <authorList>
            <person name="Lee Y."/>
            <person name="Jeon C.O."/>
        </authorList>
    </citation>
    <scope>NUCLEOTIDE SEQUENCE [LARGE SCALE GENOMIC DNA]</scope>
    <source>
        <strain evidence="17 18">HR-BB</strain>
    </source>
</reference>
<proteinExistence type="inferred from homology"/>
<dbReference type="PIRSF" id="PIRSF000161">
    <property type="entry name" value="DHPR"/>
    <property type="match status" value="1"/>
</dbReference>
<evidence type="ECO:0000256" key="10">
    <source>
        <dbReference type="ARBA" id="ARBA00037922"/>
    </source>
</evidence>
<gene>
    <name evidence="14" type="primary">dapB</name>
    <name evidence="17" type="ORF">C3942_15635</name>
</gene>
<dbReference type="HAMAP" id="MF_00102">
    <property type="entry name" value="DapB"/>
    <property type="match status" value="1"/>
</dbReference>
<dbReference type="UniPathway" id="UPA00034">
    <property type="reaction ID" value="UER00018"/>
</dbReference>
<dbReference type="FunFam" id="3.40.50.720:FF:000048">
    <property type="entry name" value="4-hydroxy-tetrahydrodipicolinate reductase"/>
    <property type="match status" value="1"/>
</dbReference>
<feature type="binding site" evidence="14">
    <location>
        <position position="39"/>
    </location>
    <ligand>
        <name>NADP(+)</name>
        <dbReference type="ChEBI" id="CHEBI:58349"/>
    </ligand>
</feature>
<dbReference type="Pfam" id="PF01113">
    <property type="entry name" value="DapB_N"/>
    <property type="match status" value="1"/>
</dbReference>
<dbReference type="InterPro" id="IPR036291">
    <property type="entry name" value="NAD(P)-bd_dom_sf"/>
</dbReference>
<evidence type="ECO:0000256" key="5">
    <source>
        <dbReference type="ARBA" id="ARBA00022857"/>
    </source>
</evidence>
<keyword evidence="4 14" id="KW-0028">Amino-acid biosynthesis</keyword>
<dbReference type="RefSeq" id="WP_104231299.1">
    <property type="nucleotide sequence ID" value="NZ_PSNW01000009.1"/>
</dbReference>
<evidence type="ECO:0000256" key="6">
    <source>
        <dbReference type="ARBA" id="ARBA00022915"/>
    </source>
</evidence>
<dbReference type="SUPFAM" id="SSF55347">
    <property type="entry name" value="Glyceraldehyde-3-phosphate dehydrogenase-like, C-terminal domain"/>
    <property type="match status" value="1"/>
</dbReference>
<sequence length="270" mass="28170">MSQSPVRIAVLGASGRMGRAVIQAAAASSRARLGAALEREGCPEAGQDAGQMAGLAANGVKVLTQPAQAAADFDVLIDFTRPEATVALLPFCIEHGKAVVIGTTGFTEAQQAAVEEAARRIPVLKAGNFSIGVNLCLKLLEDAARVLAEDFDIEVVEAHHRHKVDAPSGTALMMGEAAARGAGRDLKDCAVYERYGHTGARERRTIGFSTVRGGDVVGDHTVMFLGEGERVEITHKASSRTIFAKGAVHAAGWLAGRPAGLYSMRDALGG</sequence>
<feature type="active site" description="Proton donor" evidence="14">
    <location>
        <position position="163"/>
    </location>
</feature>
<dbReference type="EMBL" id="PSNW01000009">
    <property type="protein sequence ID" value="PPE72856.1"/>
    <property type="molecule type" value="Genomic_DNA"/>
</dbReference>
<feature type="domain" description="Dihydrodipicolinate reductase C-terminal" evidence="16">
    <location>
        <begin position="132"/>
        <end position="268"/>
    </location>
</feature>
<keyword evidence="6 14" id="KW-0220">Diaminopimelate biosynthesis</keyword>
<dbReference type="FunFam" id="3.30.360.10:FF:000004">
    <property type="entry name" value="4-hydroxy-tetrahydrodipicolinate reductase"/>
    <property type="match status" value="1"/>
</dbReference>
<evidence type="ECO:0000313" key="17">
    <source>
        <dbReference type="EMBL" id="PPE72856.1"/>
    </source>
</evidence>
<evidence type="ECO:0000256" key="12">
    <source>
        <dbReference type="ARBA" id="ARBA00049080"/>
    </source>
</evidence>
<evidence type="ECO:0000259" key="15">
    <source>
        <dbReference type="Pfam" id="PF01113"/>
    </source>
</evidence>
<dbReference type="GO" id="GO:0016726">
    <property type="term" value="F:oxidoreductase activity, acting on CH or CH2 groups, NAD or NADP as acceptor"/>
    <property type="evidence" value="ECO:0007669"/>
    <property type="project" value="UniProtKB-UniRule"/>
</dbReference>
<feature type="active site" description="Proton donor/acceptor" evidence="14">
    <location>
        <position position="159"/>
    </location>
</feature>
<evidence type="ECO:0000256" key="11">
    <source>
        <dbReference type="ARBA" id="ARBA00038983"/>
    </source>
</evidence>
<keyword evidence="5 14" id="KW-0521">NADP</keyword>
<evidence type="ECO:0000256" key="8">
    <source>
        <dbReference type="ARBA" id="ARBA00023027"/>
    </source>
</evidence>
<dbReference type="GO" id="GO:0019877">
    <property type="term" value="P:diaminopimelate biosynthetic process"/>
    <property type="evidence" value="ECO:0007669"/>
    <property type="project" value="UniProtKB-UniRule"/>
</dbReference>
<evidence type="ECO:0000256" key="1">
    <source>
        <dbReference type="ARBA" id="ARBA00004496"/>
    </source>
</evidence>
<comment type="pathway">
    <text evidence="10 14">Amino-acid biosynthesis; L-lysine biosynthesis via DAP pathway; (S)-tetrahydrodipicolinate from L-aspartate: step 4/4.</text>
</comment>
<dbReference type="InterPro" id="IPR022664">
    <property type="entry name" value="DapB_N_CS"/>
</dbReference>
<feature type="binding site" evidence="14">
    <location>
        <begin position="12"/>
        <end position="17"/>
    </location>
    <ligand>
        <name>NAD(+)</name>
        <dbReference type="ChEBI" id="CHEBI:57540"/>
    </ligand>
</feature>
<comment type="subunit">
    <text evidence="14">Homotetramer.</text>
</comment>
<evidence type="ECO:0000256" key="2">
    <source>
        <dbReference type="ARBA" id="ARBA00006642"/>
    </source>
</evidence>
<comment type="function">
    <text evidence="14">Catalyzes the conversion of 4-hydroxy-tetrahydrodipicolinate (HTPA) to tetrahydrodipicolinate.</text>
</comment>
<dbReference type="GO" id="GO:0050661">
    <property type="term" value="F:NADP binding"/>
    <property type="evidence" value="ECO:0007669"/>
    <property type="project" value="UniProtKB-UniRule"/>
</dbReference>
<feature type="binding site" evidence="14">
    <location>
        <position position="38"/>
    </location>
    <ligand>
        <name>NAD(+)</name>
        <dbReference type="ChEBI" id="CHEBI:57540"/>
    </ligand>
</feature>
<dbReference type="InterPro" id="IPR000846">
    <property type="entry name" value="DapB_N"/>
</dbReference>
<protein>
    <recommendedName>
        <fullName evidence="11 14">4-hydroxy-tetrahydrodipicolinate reductase</fullName>
        <shortName evidence="14">HTPA reductase</shortName>
        <ecNumber evidence="11 14">1.17.1.8</ecNumber>
    </recommendedName>
</protein>
<dbReference type="SUPFAM" id="SSF51735">
    <property type="entry name" value="NAD(P)-binding Rossmann-fold domains"/>
    <property type="match status" value="1"/>
</dbReference>
<comment type="caution">
    <text evidence="14">Was originally thought to be a dihydrodipicolinate reductase (DHDPR), catalyzing the conversion of dihydrodipicolinate to tetrahydrodipicolinate. However, it was shown in E.coli that the substrate of the enzymatic reaction is not dihydrodipicolinate (DHDP) but in fact (2S,4S)-4-hydroxy-2,3,4,5-tetrahydrodipicolinic acid (HTPA), the product released by the DapA-catalyzed reaction.</text>
</comment>
<keyword evidence="3 14" id="KW-0963">Cytoplasm</keyword>
<dbReference type="CDD" id="cd02274">
    <property type="entry name" value="DHDPR_N"/>
    <property type="match status" value="1"/>
</dbReference>
<keyword evidence="18" id="KW-1185">Reference proteome</keyword>
<feature type="binding site" evidence="14">
    <location>
        <begin position="102"/>
        <end position="104"/>
    </location>
    <ligand>
        <name>NAD(+)</name>
        <dbReference type="ChEBI" id="CHEBI:57540"/>
    </ligand>
</feature>
<evidence type="ECO:0000256" key="9">
    <source>
        <dbReference type="ARBA" id="ARBA00023154"/>
    </source>
</evidence>
<dbReference type="GO" id="GO:0051287">
    <property type="term" value="F:NAD binding"/>
    <property type="evidence" value="ECO:0007669"/>
    <property type="project" value="UniProtKB-UniRule"/>
</dbReference>
<comment type="catalytic activity">
    <reaction evidence="12 14">
        <text>(S)-2,3,4,5-tetrahydrodipicolinate + NADP(+) + H2O = (2S,4S)-4-hydroxy-2,3,4,5-tetrahydrodipicolinate + NADPH + H(+)</text>
        <dbReference type="Rhea" id="RHEA:35331"/>
        <dbReference type="ChEBI" id="CHEBI:15377"/>
        <dbReference type="ChEBI" id="CHEBI:15378"/>
        <dbReference type="ChEBI" id="CHEBI:16845"/>
        <dbReference type="ChEBI" id="CHEBI:57783"/>
        <dbReference type="ChEBI" id="CHEBI:58349"/>
        <dbReference type="ChEBI" id="CHEBI:67139"/>
        <dbReference type="EC" id="1.17.1.8"/>
    </reaction>
</comment>
<feature type="binding site" evidence="14">
    <location>
        <position position="160"/>
    </location>
    <ligand>
        <name>(S)-2,3,4,5-tetrahydrodipicolinate</name>
        <dbReference type="ChEBI" id="CHEBI:16845"/>
    </ligand>
</feature>
<feature type="domain" description="Dihydrodipicolinate reductase N-terminal" evidence="15">
    <location>
        <begin position="6"/>
        <end position="129"/>
    </location>
</feature>
<dbReference type="InterPro" id="IPR023940">
    <property type="entry name" value="DHDPR_bac"/>
</dbReference>
<dbReference type="GO" id="GO:0005829">
    <property type="term" value="C:cytosol"/>
    <property type="evidence" value="ECO:0007669"/>
    <property type="project" value="TreeGrafter"/>
</dbReference>
<dbReference type="GO" id="GO:0009089">
    <property type="term" value="P:lysine biosynthetic process via diaminopimelate"/>
    <property type="evidence" value="ECO:0007669"/>
    <property type="project" value="UniProtKB-UniRule"/>
</dbReference>
<feature type="binding site" evidence="14">
    <location>
        <begin position="169"/>
        <end position="170"/>
    </location>
    <ligand>
        <name>(S)-2,3,4,5-tetrahydrodipicolinate</name>
        <dbReference type="ChEBI" id="CHEBI:16845"/>
    </ligand>
</feature>
<evidence type="ECO:0000256" key="4">
    <source>
        <dbReference type="ARBA" id="ARBA00022605"/>
    </source>
</evidence>
<dbReference type="AlphaFoldDB" id="A0A2S5TD21"/>
<dbReference type="Pfam" id="PF05173">
    <property type="entry name" value="DapB_C"/>
    <property type="match status" value="1"/>
</dbReference>
<keyword evidence="8 14" id="KW-0520">NAD</keyword>
<dbReference type="GO" id="GO:0008839">
    <property type="term" value="F:4-hydroxy-tetrahydrodipicolinate reductase"/>
    <property type="evidence" value="ECO:0007669"/>
    <property type="project" value="UniProtKB-UniRule"/>
</dbReference>
<organism evidence="17 18">
    <name type="scientific">Solimonas fluminis</name>
    <dbReference type="NCBI Taxonomy" id="2086571"/>
    <lineage>
        <taxon>Bacteria</taxon>
        <taxon>Pseudomonadati</taxon>
        <taxon>Pseudomonadota</taxon>
        <taxon>Gammaproteobacteria</taxon>
        <taxon>Nevskiales</taxon>
        <taxon>Nevskiaceae</taxon>
        <taxon>Solimonas</taxon>
    </lineage>
</organism>
<keyword evidence="7 14" id="KW-0560">Oxidoreductase</keyword>
<dbReference type="PANTHER" id="PTHR20836:SF0">
    <property type="entry name" value="4-HYDROXY-TETRAHYDRODIPICOLINATE REDUCTASE 1, CHLOROPLASTIC-RELATED"/>
    <property type="match status" value="1"/>
</dbReference>
<evidence type="ECO:0000256" key="13">
    <source>
        <dbReference type="ARBA" id="ARBA00049396"/>
    </source>
</evidence>
<comment type="subcellular location">
    <subcellularLocation>
        <location evidence="1 14">Cytoplasm</location>
    </subcellularLocation>
</comment>
<comment type="catalytic activity">
    <reaction evidence="13 14">
        <text>(S)-2,3,4,5-tetrahydrodipicolinate + NAD(+) + H2O = (2S,4S)-4-hydroxy-2,3,4,5-tetrahydrodipicolinate + NADH + H(+)</text>
        <dbReference type="Rhea" id="RHEA:35323"/>
        <dbReference type="ChEBI" id="CHEBI:15377"/>
        <dbReference type="ChEBI" id="CHEBI:15378"/>
        <dbReference type="ChEBI" id="CHEBI:16845"/>
        <dbReference type="ChEBI" id="CHEBI:57540"/>
        <dbReference type="ChEBI" id="CHEBI:57945"/>
        <dbReference type="ChEBI" id="CHEBI:67139"/>
        <dbReference type="EC" id="1.17.1.8"/>
    </reaction>
</comment>
<dbReference type="Gene3D" id="3.30.360.10">
    <property type="entry name" value="Dihydrodipicolinate Reductase, domain 2"/>
    <property type="match status" value="1"/>
</dbReference>
<evidence type="ECO:0000256" key="7">
    <source>
        <dbReference type="ARBA" id="ARBA00023002"/>
    </source>
</evidence>
<dbReference type="Gene3D" id="3.40.50.720">
    <property type="entry name" value="NAD(P)-binding Rossmann-like Domain"/>
    <property type="match status" value="1"/>
</dbReference>
<evidence type="ECO:0000256" key="14">
    <source>
        <dbReference type="HAMAP-Rule" id="MF_00102"/>
    </source>
</evidence>
<keyword evidence="9 14" id="KW-0457">Lysine biosynthesis</keyword>
<dbReference type="PANTHER" id="PTHR20836">
    <property type="entry name" value="DIHYDRODIPICOLINATE REDUCTASE"/>
    <property type="match status" value="1"/>
</dbReference>
<dbReference type="NCBIfam" id="TIGR00036">
    <property type="entry name" value="dapB"/>
    <property type="match status" value="1"/>
</dbReference>
<feature type="binding site" evidence="14">
    <location>
        <begin position="126"/>
        <end position="129"/>
    </location>
    <ligand>
        <name>NAD(+)</name>
        <dbReference type="ChEBI" id="CHEBI:57540"/>
    </ligand>
</feature>
<dbReference type="OrthoDB" id="9790352at2"/>
<dbReference type="PROSITE" id="PS01298">
    <property type="entry name" value="DAPB"/>
    <property type="match status" value="1"/>
</dbReference>
<evidence type="ECO:0000313" key="18">
    <source>
        <dbReference type="Proteomes" id="UP000238220"/>
    </source>
</evidence>
<dbReference type="InterPro" id="IPR022663">
    <property type="entry name" value="DapB_C"/>
</dbReference>
<accession>A0A2S5TD21</accession>
<name>A0A2S5TD21_9GAMM</name>